<evidence type="ECO:0000256" key="6">
    <source>
        <dbReference type="ARBA" id="ARBA00022989"/>
    </source>
</evidence>
<dbReference type="Pfam" id="PF01899">
    <property type="entry name" value="MNHE"/>
    <property type="match status" value="1"/>
</dbReference>
<comment type="subcellular location">
    <subcellularLocation>
        <location evidence="1">Cell membrane</location>
        <topology evidence="1">Multi-pass membrane protein</topology>
    </subcellularLocation>
</comment>
<organism evidence="9 10">
    <name type="scientific">Orenia metallireducens</name>
    <dbReference type="NCBI Taxonomy" id="1413210"/>
    <lineage>
        <taxon>Bacteria</taxon>
        <taxon>Bacillati</taxon>
        <taxon>Bacillota</taxon>
        <taxon>Clostridia</taxon>
        <taxon>Halanaerobiales</taxon>
        <taxon>Halobacteroidaceae</taxon>
        <taxon>Orenia</taxon>
    </lineage>
</organism>
<feature type="transmembrane region" description="Helical" evidence="8">
    <location>
        <begin position="29"/>
        <end position="53"/>
    </location>
</feature>
<dbReference type="GO" id="GO:0008324">
    <property type="term" value="F:monoatomic cation transmembrane transporter activity"/>
    <property type="evidence" value="ECO:0007669"/>
    <property type="project" value="InterPro"/>
</dbReference>
<feature type="transmembrane region" description="Helical" evidence="8">
    <location>
        <begin position="114"/>
        <end position="135"/>
    </location>
</feature>
<keyword evidence="6 8" id="KW-1133">Transmembrane helix</keyword>
<comment type="similarity">
    <text evidence="2">Belongs to the CPA3 antiporters (TC 2.A.63) subunit E family.</text>
</comment>
<dbReference type="GO" id="GO:0005886">
    <property type="term" value="C:plasma membrane"/>
    <property type="evidence" value="ECO:0007669"/>
    <property type="project" value="UniProtKB-SubCell"/>
</dbReference>
<dbReference type="EMBL" id="OBDZ01000010">
    <property type="protein sequence ID" value="SNY26632.1"/>
    <property type="molecule type" value="Genomic_DNA"/>
</dbReference>
<evidence type="ECO:0000256" key="8">
    <source>
        <dbReference type="SAM" id="Phobius"/>
    </source>
</evidence>
<keyword evidence="3" id="KW-0050">Antiport</keyword>
<evidence type="ECO:0000256" key="2">
    <source>
        <dbReference type="ARBA" id="ARBA00006228"/>
    </source>
</evidence>
<dbReference type="InterPro" id="IPR002758">
    <property type="entry name" value="Cation_antiport_E"/>
</dbReference>
<evidence type="ECO:0000256" key="5">
    <source>
        <dbReference type="ARBA" id="ARBA00022692"/>
    </source>
</evidence>
<dbReference type="PANTHER" id="PTHR34584">
    <property type="entry name" value="NA(+)/H(+) ANTIPORTER SUBUNIT E1"/>
    <property type="match status" value="1"/>
</dbReference>
<protein>
    <submittedName>
        <fullName evidence="9">Multicomponent Na+:H+ antiporter subunit E</fullName>
    </submittedName>
</protein>
<proteinExistence type="inferred from homology"/>
<name>A0A285GSU8_9FIRM</name>
<evidence type="ECO:0000256" key="4">
    <source>
        <dbReference type="ARBA" id="ARBA00022475"/>
    </source>
</evidence>
<keyword evidence="4" id="KW-1003">Cell membrane</keyword>
<keyword evidence="10" id="KW-1185">Reference proteome</keyword>
<keyword evidence="7 8" id="KW-0472">Membrane</keyword>
<dbReference type="AlphaFoldDB" id="A0A285GSU8"/>
<accession>A0A285GSU8</accession>
<evidence type="ECO:0000313" key="9">
    <source>
        <dbReference type="EMBL" id="SNY26632.1"/>
    </source>
</evidence>
<sequence length="171" mass="19608">MKKKLLTFILTLALWLVFAGHINFSVFLLGTLVTIICSIISRMFAAEVFRLLLMNYEVKVSFVKIYYIFLVVGAFIYDAFLSAVRVSKHVFEINPSFSPKTVQIKTSLQNLPSIMILSNLIALTPGTLIMDFNILNKNYFIHWIDVRSEDEAALKKALIGKHEKWIAKIFE</sequence>
<keyword evidence="5 8" id="KW-0812">Transmembrane</keyword>
<dbReference type="GO" id="GO:0015297">
    <property type="term" value="F:antiporter activity"/>
    <property type="evidence" value="ECO:0007669"/>
    <property type="project" value="UniProtKB-KW"/>
</dbReference>
<feature type="transmembrane region" description="Helical" evidence="8">
    <location>
        <begin position="65"/>
        <end position="84"/>
    </location>
</feature>
<evidence type="ECO:0000256" key="3">
    <source>
        <dbReference type="ARBA" id="ARBA00022449"/>
    </source>
</evidence>
<keyword evidence="3" id="KW-0813">Transport</keyword>
<dbReference type="OrthoDB" id="9800498at2"/>
<evidence type="ECO:0000256" key="1">
    <source>
        <dbReference type="ARBA" id="ARBA00004651"/>
    </source>
</evidence>
<reference evidence="10" key="1">
    <citation type="submission" date="2017-09" db="EMBL/GenBank/DDBJ databases">
        <authorList>
            <person name="Varghese N."/>
            <person name="Submissions S."/>
        </authorList>
    </citation>
    <scope>NUCLEOTIDE SEQUENCE [LARGE SCALE GENOMIC DNA]</scope>
    <source>
        <strain evidence="10">MSL47</strain>
    </source>
</reference>
<dbReference type="Proteomes" id="UP000219573">
    <property type="component" value="Unassembled WGS sequence"/>
</dbReference>
<evidence type="ECO:0000256" key="7">
    <source>
        <dbReference type="ARBA" id="ARBA00023136"/>
    </source>
</evidence>
<gene>
    <name evidence="9" type="ORF">SAMN06265827_11029</name>
</gene>
<dbReference type="PANTHER" id="PTHR34584:SF1">
    <property type="entry name" value="NA(+)_H(+) ANTIPORTER SUBUNIT E1"/>
    <property type="match status" value="1"/>
</dbReference>
<evidence type="ECO:0000313" key="10">
    <source>
        <dbReference type="Proteomes" id="UP000219573"/>
    </source>
</evidence>
<dbReference type="RefSeq" id="WP_097017605.1">
    <property type="nucleotide sequence ID" value="NZ_OBDZ01000010.1"/>
</dbReference>